<comment type="caution">
    <text evidence="2">The sequence shown here is derived from an EMBL/GenBank/DDBJ whole genome shotgun (WGS) entry which is preliminary data.</text>
</comment>
<dbReference type="AlphaFoldDB" id="A0A177AW75"/>
<evidence type="ECO:0000313" key="2">
    <source>
        <dbReference type="EMBL" id="OAF65464.1"/>
    </source>
</evidence>
<sequence length="550" mass="64263">FKIIINNVYDIRRDIPINKKLITKDELYNNSIIKEHRKPKKFRCHSHANIEYTFRNLKRFNIPRNCASLTNIKESCKEIVHDDVKNVIPNSSICIRTSCSCSNLIRKRESFKKSKNLSIKSVHTYPTFNFNKTERKPTKILYRESRFSRENELYRKRFSKNINIISRILSTTSINNKKCVKVDDKICHVLKNFNINDENTIKWLITYSSIICDYVNCNRDCKYHDTNLTLDNFNHFKYCLRVSMRWKPDSIPPFPLYYLDSNTFPVKIGEPIHLIVCVHGLEGRNNNINVYLTLKWLGSSNDLILYRHCLNLALVGYKICFLMSNSNEGNTDQNLILQGTRLADEIIYYSDNFNVEKLSFIGHSMGNLIIRSAINSYKFSHFQRLFHTYISIGGPHLGLNYTGSKLVKAGVWCIQKLLKSYSMSQMTMNDSSDYKETFIYKLSRLNGLTFFKNIILISSPQDYYVPFHSAHIKRTNNMNSKKDCIMMEMISNILTPLIKASVNVERHEIHFVLPNDLFSFIGRSAHIMLANSVILIEKLVFTSMFKYFAD</sequence>
<proteinExistence type="predicted"/>
<dbReference type="SUPFAM" id="SSF53474">
    <property type="entry name" value="alpha/beta-Hydrolases"/>
    <property type="match status" value="1"/>
</dbReference>
<gene>
    <name evidence="2" type="ORF">A3Q56_06830</name>
</gene>
<feature type="domain" description="DUF676" evidence="1">
    <location>
        <begin position="271"/>
        <end position="469"/>
    </location>
</feature>
<evidence type="ECO:0000259" key="1">
    <source>
        <dbReference type="Pfam" id="PF05057"/>
    </source>
</evidence>
<dbReference type="PANTHER" id="PTHR12482:SF5">
    <property type="entry name" value="DUF676 DOMAIN-CONTAINING PROTEIN"/>
    <property type="match status" value="1"/>
</dbReference>
<dbReference type="OrthoDB" id="273452at2759"/>
<dbReference type="InterPro" id="IPR044294">
    <property type="entry name" value="Lipase-like"/>
</dbReference>
<accession>A0A177AW75</accession>
<dbReference type="PANTHER" id="PTHR12482">
    <property type="entry name" value="LIPASE ROG1-RELATED-RELATED"/>
    <property type="match status" value="1"/>
</dbReference>
<dbReference type="InterPro" id="IPR007751">
    <property type="entry name" value="DUF676_lipase-like"/>
</dbReference>
<dbReference type="Proteomes" id="UP000078046">
    <property type="component" value="Unassembled WGS sequence"/>
</dbReference>
<dbReference type="Gene3D" id="3.40.50.1820">
    <property type="entry name" value="alpha/beta hydrolase"/>
    <property type="match status" value="1"/>
</dbReference>
<evidence type="ECO:0000313" key="3">
    <source>
        <dbReference type="Proteomes" id="UP000078046"/>
    </source>
</evidence>
<protein>
    <recommendedName>
        <fullName evidence="1">DUF676 domain-containing protein</fullName>
    </recommendedName>
</protein>
<dbReference type="Pfam" id="PF05057">
    <property type="entry name" value="DUF676"/>
    <property type="match status" value="1"/>
</dbReference>
<name>A0A177AW75_9BILA</name>
<reference evidence="2 3" key="1">
    <citation type="submission" date="2016-04" db="EMBL/GenBank/DDBJ databases">
        <title>The genome of Intoshia linei affirms orthonectids as highly simplified spiralians.</title>
        <authorList>
            <person name="Mikhailov K.V."/>
            <person name="Slusarev G.S."/>
            <person name="Nikitin M.A."/>
            <person name="Logacheva M.D."/>
            <person name="Penin A."/>
            <person name="Aleoshin V."/>
            <person name="Panchin Y.V."/>
        </authorList>
    </citation>
    <scope>NUCLEOTIDE SEQUENCE [LARGE SCALE GENOMIC DNA]</scope>
    <source>
        <strain evidence="2">Intl2013</strain>
        <tissue evidence="2">Whole animal</tissue>
    </source>
</reference>
<dbReference type="InterPro" id="IPR029058">
    <property type="entry name" value="AB_hydrolase_fold"/>
</dbReference>
<organism evidence="2 3">
    <name type="scientific">Intoshia linei</name>
    <dbReference type="NCBI Taxonomy" id="1819745"/>
    <lineage>
        <taxon>Eukaryota</taxon>
        <taxon>Metazoa</taxon>
        <taxon>Spiralia</taxon>
        <taxon>Lophotrochozoa</taxon>
        <taxon>Mesozoa</taxon>
        <taxon>Orthonectida</taxon>
        <taxon>Rhopaluridae</taxon>
        <taxon>Intoshia</taxon>
    </lineage>
</organism>
<keyword evidence="3" id="KW-1185">Reference proteome</keyword>
<feature type="non-terminal residue" evidence="2">
    <location>
        <position position="1"/>
    </location>
</feature>
<dbReference type="EMBL" id="LWCA01001279">
    <property type="protein sequence ID" value="OAF65464.1"/>
    <property type="molecule type" value="Genomic_DNA"/>
</dbReference>